<accession>A0A161YF82</accession>
<evidence type="ECO:0000313" key="1">
    <source>
        <dbReference type="EMBL" id="KZN58911.1"/>
    </source>
</evidence>
<comment type="caution">
    <text evidence="1">The sequence shown here is derived from an EMBL/GenBank/DDBJ whole genome shotgun (WGS) entry which is preliminary data.</text>
</comment>
<protein>
    <submittedName>
        <fullName evidence="1">Uncharacterized protein</fullName>
    </submittedName>
</protein>
<dbReference type="Proteomes" id="UP000076486">
    <property type="component" value="Unassembled WGS sequence"/>
</dbReference>
<dbReference type="PATRIC" id="fig|1365248.3.peg.4714"/>
<gene>
    <name evidence="1" type="ORF">N473_26195</name>
</gene>
<reference evidence="1 2" key="1">
    <citation type="submission" date="2013-07" db="EMBL/GenBank/DDBJ databases">
        <title>Comparative Genomic and Metabolomic Analysis of Twelve Strains of Pseudoalteromonas luteoviolacea.</title>
        <authorList>
            <person name="Vynne N.G."/>
            <person name="Mansson M."/>
            <person name="Gram L."/>
        </authorList>
    </citation>
    <scope>NUCLEOTIDE SEQUENCE [LARGE SCALE GENOMIC DNA]</scope>
    <source>
        <strain evidence="1 2">CPMOR-1</strain>
    </source>
</reference>
<dbReference type="EMBL" id="AUYC01000066">
    <property type="protein sequence ID" value="KZN58911.1"/>
    <property type="molecule type" value="Genomic_DNA"/>
</dbReference>
<proteinExistence type="predicted"/>
<organism evidence="1 2">
    <name type="scientific">Pseudoalteromonas luteoviolacea CPMOR-1</name>
    <dbReference type="NCBI Taxonomy" id="1365248"/>
    <lineage>
        <taxon>Bacteria</taxon>
        <taxon>Pseudomonadati</taxon>
        <taxon>Pseudomonadota</taxon>
        <taxon>Gammaproteobacteria</taxon>
        <taxon>Alteromonadales</taxon>
        <taxon>Pseudoalteromonadaceae</taxon>
        <taxon>Pseudoalteromonas</taxon>
    </lineage>
</organism>
<dbReference type="RefSeq" id="WP_063369833.1">
    <property type="nucleotide sequence ID" value="NZ_AUYC01000066.1"/>
</dbReference>
<name>A0A161YF82_9GAMM</name>
<dbReference type="AlphaFoldDB" id="A0A161YF82"/>
<sequence>MNLDNQLTELNAELPSEHQLQSFTTEELKKSFQASLGVSVKLFEHMANVWRELDRRGENMDEFRKGAMLYIEMIANKRLMAELAFKYVGQRGLLNALANLPLRLQSKLAKDDVVDVVTNNNGEAQSEKLKLSEIPAHQLSRVFRDGAIRSVSEQKELIKRSVNIKAKTRPRTIKKVEVQDNALVVGRTRIDIDSALAALSEHYGVDIKGLIQNDA</sequence>
<evidence type="ECO:0000313" key="2">
    <source>
        <dbReference type="Proteomes" id="UP000076486"/>
    </source>
</evidence>